<feature type="binding site" description="axial binding residue" evidence="1">
    <location>
        <position position="230"/>
    </location>
    <ligand>
        <name>heme</name>
        <dbReference type="ChEBI" id="CHEBI:30413"/>
    </ligand>
    <ligandPart>
        <name>Fe</name>
        <dbReference type="ChEBI" id="CHEBI:18248"/>
    </ligandPart>
</feature>
<keyword evidence="1" id="KW-0560">Oxidoreductase</keyword>
<keyword evidence="1" id="KW-0349">Heme</keyword>
<dbReference type="EMBL" id="JAHWXP010000002">
    <property type="protein sequence ID" value="MBY8336836.1"/>
    <property type="molecule type" value="Genomic_DNA"/>
</dbReference>
<keyword evidence="1" id="KW-0823">Tryptophan catabolism</keyword>
<feature type="binding site" evidence="1">
    <location>
        <position position="103"/>
    </location>
    <ligand>
        <name>substrate</name>
    </ligand>
</feature>
<comment type="similarity">
    <text evidence="1">Belongs to the tryptophan 2,3-dioxygenase family.</text>
</comment>
<sequence>MPYTTPDTTDNDGVTYASYLDLDRILAAQHPRSDAQDELLFIIVHQASELWLKLCLHELEAAREAIREDRLRPAFKMLARVARAQEQLIQSWNVLSTMTPHDYSLVRPHLGTSSGFQSAQYRLMEFILGGRKPKMVTMHEAVPEVAAKLRAELAKPSLYEETVRLLAKRGFAIPEDVLNRDREERWEKSDAVEAAWVTIYQNPHDHWDLYELAEKLVDLEYHFQRWRFGHLKTVERIIGFKKGTGGTSGVGYLEGVLKEVFFPELLSVRTAL</sequence>
<name>A0ABS7PCX1_9SPHN</name>
<comment type="function">
    <text evidence="1">Heme-dependent dioxygenase that catalyzes the oxidative cleavage of the L-tryptophan (L-Trp) pyrrole ring and converts L-tryptophan to N-formyl-L-kynurenine. Catalyzes the oxidative cleavage of the indole moiety.</text>
</comment>
<keyword evidence="1" id="KW-0223">Dioxygenase</keyword>
<accession>A0ABS7PCX1</accession>
<feature type="binding site" evidence="1">
    <location>
        <position position="244"/>
    </location>
    <ligand>
        <name>substrate</name>
    </ligand>
</feature>
<reference evidence="2 3" key="1">
    <citation type="submission" date="2021-07" db="EMBL/GenBank/DDBJ databases">
        <title>Alteriqipengyuania abyssalis NZ-12B nov, sp.nov isolated from deep sea sponge in pacific ocean.</title>
        <authorList>
            <person name="Tareen S."/>
            <person name="Wink J."/>
        </authorList>
    </citation>
    <scope>NUCLEOTIDE SEQUENCE [LARGE SCALE GENOMIC DNA]</scope>
    <source>
        <strain evidence="2 3">NZ-12B</strain>
    </source>
</reference>
<feature type="binding site" evidence="1">
    <location>
        <position position="107"/>
    </location>
    <ligand>
        <name>substrate</name>
    </ligand>
</feature>
<comment type="cofactor">
    <cofactor evidence="1">
        <name>heme</name>
        <dbReference type="ChEBI" id="CHEBI:30413"/>
    </cofactor>
    <text evidence="1">Binds 1 heme group per subunit.</text>
</comment>
<dbReference type="PANTHER" id="PTHR10138">
    <property type="entry name" value="TRYPTOPHAN 2,3-DIOXYGENASE"/>
    <property type="match status" value="1"/>
</dbReference>
<comment type="catalytic activity">
    <reaction evidence="1">
        <text>L-tryptophan + O2 = N-formyl-L-kynurenine</text>
        <dbReference type="Rhea" id="RHEA:24536"/>
        <dbReference type="ChEBI" id="CHEBI:15379"/>
        <dbReference type="ChEBI" id="CHEBI:57912"/>
        <dbReference type="ChEBI" id="CHEBI:58629"/>
        <dbReference type="EC" id="1.13.11.11"/>
    </reaction>
</comment>
<proteinExistence type="inferred from homology"/>
<dbReference type="InterPro" id="IPR037217">
    <property type="entry name" value="Trp/Indoleamine_2_3_dOase-like"/>
</dbReference>
<protein>
    <recommendedName>
        <fullName evidence="1">Tryptophan 2,3-dioxygenase</fullName>
        <shortName evidence="1">TDO</shortName>
        <ecNumber evidence="1">1.13.11.11</ecNumber>
    </recommendedName>
    <alternativeName>
        <fullName evidence="1">Tryptamin 2,3-dioxygenase</fullName>
    </alternativeName>
    <alternativeName>
        <fullName evidence="1">Tryptophan oxygenase</fullName>
        <shortName evidence="1">TO</shortName>
        <shortName evidence="1">TRPO</shortName>
    </alternativeName>
    <alternativeName>
        <fullName evidence="1">Tryptophan pyrrolase</fullName>
    </alternativeName>
    <alternativeName>
        <fullName evidence="1">Tryptophanase</fullName>
    </alternativeName>
</protein>
<evidence type="ECO:0000256" key="1">
    <source>
        <dbReference type="HAMAP-Rule" id="MF_01972"/>
    </source>
</evidence>
<dbReference type="SUPFAM" id="SSF140959">
    <property type="entry name" value="Indolic compounds 2,3-dioxygenase-like"/>
    <property type="match status" value="1"/>
</dbReference>
<dbReference type="Pfam" id="PF03301">
    <property type="entry name" value="Trp_dioxygenase"/>
    <property type="match status" value="2"/>
</dbReference>
<gene>
    <name evidence="1" type="primary">kynA</name>
    <name evidence="2" type="ORF">KYN89_07225</name>
</gene>
<dbReference type="InterPro" id="IPR004981">
    <property type="entry name" value="Trp_2_3_dOase"/>
</dbReference>
<comment type="caution">
    <text evidence="2">The sequence shown here is derived from an EMBL/GenBank/DDBJ whole genome shotgun (WGS) entry which is preliminary data.</text>
</comment>
<keyword evidence="3" id="KW-1185">Reference proteome</keyword>
<keyword evidence="1" id="KW-0408">Iron</keyword>
<comment type="subunit">
    <text evidence="1">Homotetramer.</text>
</comment>
<evidence type="ECO:0000313" key="2">
    <source>
        <dbReference type="EMBL" id="MBY8336836.1"/>
    </source>
</evidence>
<dbReference type="PANTHER" id="PTHR10138:SF0">
    <property type="entry name" value="TRYPTOPHAN 2,3-DIOXYGENASE"/>
    <property type="match status" value="1"/>
</dbReference>
<feature type="binding site" evidence="1">
    <location>
        <begin position="41"/>
        <end position="45"/>
    </location>
    <ligand>
        <name>substrate</name>
    </ligand>
</feature>
<dbReference type="RefSeq" id="WP_222824458.1">
    <property type="nucleotide sequence ID" value="NZ_JAHWXP010000002.1"/>
</dbReference>
<organism evidence="2 3">
    <name type="scientific">Alteriqipengyuania abyssalis</name>
    <dbReference type="NCBI Taxonomy" id="2860200"/>
    <lineage>
        <taxon>Bacteria</taxon>
        <taxon>Pseudomonadati</taxon>
        <taxon>Pseudomonadota</taxon>
        <taxon>Alphaproteobacteria</taxon>
        <taxon>Sphingomonadales</taxon>
        <taxon>Erythrobacteraceae</taxon>
        <taxon>Alteriqipengyuania</taxon>
    </lineage>
</organism>
<dbReference type="Proteomes" id="UP000759298">
    <property type="component" value="Unassembled WGS sequence"/>
</dbReference>
<dbReference type="HAMAP" id="MF_01972">
    <property type="entry name" value="T23O"/>
    <property type="match status" value="1"/>
</dbReference>
<dbReference type="EC" id="1.13.11.11" evidence="1"/>
<keyword evidence="1" id="KW-0479">Metal-binding</keyword>
<dbReference type="Gene3D" id="1.20.58.480">
    <property type="match status" value="1"/>
</dbReference>
<evidence type="ECO:0000313" key="3">
    <source>
        <dbReference type="Proteomes" id="UP000759298"/>
    </source>
</evidence>
<comment type="pathway">
    <text evidence="1">Amino-acid degradation; L-tryptophan degradation via kynurenine pathway; L-kynurenine from L-tryptophan: step 1/2.</text>
</comment>